<dbReference type="InterPro" id="IPR039331">
    <property type="entry name" value="PAPs-like"/>
</dbReference>
<dbReference type="RefSeq" id="WP_212396870.1">
    <property type="nucleotide sequence ID" value="NZ_JAFCJH010000017.1"/>
</dbReference>
<keyword evidence="1" id="KW-0732">Signal</keyword>
<feature type="compositionally biased region" description="Basic residues" evidence="2">
    <location>
        <begin position="20"/>
        <end position="32"/>
    </location>
</feature>
<dbReference type="Gene3D" id="3.60.21.10">
    <property type="match status" value="1"/>
</dbReference>
<proteinExistence type="predicted"/>
<dbReference type="SUPFAM" id="SSF56300">
    <property type="entry name" value="Metallo-dependent phosphatases"/>
    <property type="match status" value="1"/>
</dbReference>
<comment type="caution">
    <text evidence="4">The sequence shown here is derived from an EMBL/GenBank/DDBJ whole genome shotgun (WGS) entry which is preliminary data.</text>
</comment>
<evidence type="ECO:0000313" key="5">
    <source>
        <dbReference type="Proteomes" id="UP001315278"/>
    </source>
</evidence>
<dbReference type="InterPro" id="IPR029052">
    <property type="entry name" value="Metallo-depent_PP-like"/>
</dbReference>
<sequence length="406" mass="45123">MARRPQAEGRTVLTREGLAAHHKSMPKSRHGHSFAPDKNPPGFHTVQDADQNQPWRDLPPATGLPPFRMDLKSLIDPDTYQQITRSKQLVFHSVGDTGGVTTPTYIDGVSHFMECDMNTMKPPQRPSFFYHLGDVVYYAGESVNYWPEFYEPYLNYNAPIVAIPGNHDGDVNPTTGETSLQAFVRNFCAQSAVISPDNLEAPRRTMTQPNVFWTLNTPLVTVIGMYSNCPEGGQVSDTQRHWFVSEMQAAPKSLPVILAIHHPIYSAYGPHPGSTRLKSLLDESCTEAKRAPDLVLTGHVHNYQRFSAPLLDKKNVPFIVAGAGGYKKKLHMLGPSFHDALNQKKLPIQIAGEPELLENFNDSQHGYLRITVTTKKIVCDYVAVPDPATNPGNQVLAPYDSVEIDL</sequence>
<organism evidence="4 5">
    <name type="scientific">Bradyrhizobium jicamae</name>
    <dbReference type="NCBI Taxonomy" id="280332"/>
    <lineage>
        <taxon>Bacteria</taxon>
        <taxon>Pseudomonadati</taxon>
        <taxon>Pseudomonadota</taxon>
        <taxon>Alphaproteobacteria</taxon>
        <taxon>Hyphomicrobiales</taxon>
        <taxon>Nitrobacteraceae</taxon>
        <taxon>Bradyrhizobium</taxon>
    </lineage>
</organism>
<feature type="region of interest" description="Disordered" evidence="2">
    <location>
        <begin position="1"/>
        <end position="61"/>
    </location>
</feature>
<evidence type="ECO:0000313" key="4">
    <source>
        <dbReference type="EMBL" id="MBR0797369.1"/>
    </source>
</evidence>
<dbReference type="InterPro" id="IPR004843">
    <property type="entry name" value="Calcineurin-like_PHP"/>
</dbReference>
<dbReference type="Proteomes" id="UP001315278">
    <property type="component" value="Unassembled WGS sequence"/>
</dbReference>
<protein>
    <submittedName>
        <fullName evidence="4">Metallophosphoesterase</fullName>
    </submittedName>
</protein>
<name>A0ABS5FKP7_9BRAD</name>
<dbReference type="EMBL" id="JAFCJH010000017">
    <property type="protein sequence ID" value="MBR0797369.1"/>
    <property type="molecule type" value="Genomic_DNA"/>
</dbReference>
<gene>
    <name evidence="4" type="ORF">JQ615_18435</name>
</gene>
<evidence type="ECO:0000259" key="3">
    <source>
        <dbReference type="Pfam" id="PF00149"/>
    </source>
</evidence>
<dbReference type="PANTHER" id="PTHR22953:SF153">
    <property type="entry name" value="PURPLE ACID PHOSPHATASE"/>
    <property type="match status" value="1"/>
</dbReference>
<reference evidence="5" key="1">
    <citation type="journal article" date="2021" name="ISME J.">
        <title>Evolutionary origin and ecological implication of a unique nif island in free-living Bradyrhizobium lineages.</title>
        <authorList>
            <person name="Tao J."/>
        </authorList>
    </citation>
    <scope>NUCLEOTIDE SEQUENCE [LARGE SCALE GENOMIC DNA]</scope>
    <source>
        <strain evidence="5">SZCCT0434</strain>
    </source>
</reference>
<feature type="domain" description="Calcineurin-like phosphoesterase" evidence="3">
    <location>
        <begin position="117"/>
        <end position="303"/>
    </location>
</feature>
<evidence type="ECO:0000256" key="1">
    <source>
        <dbReference type="ARBA" id="ARBA00022729"/>
    </source>
</evidence>
<dbReference type="Pfam" id="PF00149">
    <property type="entry name" value="Metallophos"/>
    <property type="match status" value="1"/>
</dbReference>
<accession>A0ABS5FKP7</accession>
<dbReference type="PANTHER" id="PTHR22953">
    <property type="entry name" value="ACID PHOSPHATASE RELATED"/>
    <property type="match status" value="1"/>
</dbReference>
<evidence type="ECO:0000256" key="2">
    <source>
        <dbReference type="SAM" id="MobiDB-lite"/>
    </source>
</evidence>
<keyword evidence="5" id="KW-1185">Reference proteome</keyword>